<dbReference type="SUPFAM" id="SSF49344">
    <property type="entry name" value="CBD9-like"/>
    <property type="match status" value="1"/>
</dbReference>
<dbReference type="Gene3D" id="3.20.20.80">
    <property type="entry name" value="Glycosidases"/>
    <property type="match status" value="1"/>
</dbReference>
<accession>A0A2U1AV38</accession>
<name>A0A2U1AV38_9BACT</name>
<organism evidence="2 3">
    <name type="scientific">Victivallis vadensis</name>
    <dbReference type="NCBI Taxonomy" id="172901"/>
    <lineage>
        <taxon>Bacteria</taxon>
        <taxon>Pseudomonadati</taxon>
        <taxon>Lentisphaerota</taxon>
        <taxon>Lentisphaeria</taxon>
        <taxon>Victivallales</taxon>
        <taxon>Victivallaceae</taxon>
        <taxon>Victivallis</taxon>
    </lineage>
</organism>
<evidence type="ECO:0000313" key="2">
    <source>
        <dbReference type="EMBL" id="PVY40288.1"/>
    </source>
</evidence>
<reference evidence="2 3" key="1">
    <citation type="submission" date="2018-04" db="EMBL/GenBank/DDBJ databases">
        <title>Genomic Encyclopedia of Type Strains, Phase IV (KMG-IV): sequencing the most valuable type-strain genomes for metagenomic binning, comparative biology and taxonomic classification.</title>
        <authorList>
            <person name="Goeker M."/>
        </authorList>
    </citation>
    <scope>NUCLEOTIDE SEQUENCE [LARGE SCALE GENOMIC DNA]</scope>
    <source>
        <strain evidence="2 3">DSM 14823</strain>
    </source>
</reference>
<dbReference type="AlphaFoldDB" id="A0A2U1AV38"/>
<dbReference type="Proteomes" id="UP000245959">
    <property type="component" value="Unassembled WGS sequence"/>
</dbReference>
<dbReference type="EMBL" id="QEKH01000017">
    <property type="protein sequence ID" value="PVY40288.1"/>
    <property type="molecule type" value="Genomic_DNA"/>
</dbReference>
<comment type="caution">
    <text evidence="2">The sequence shown here is derived from an EMBL/GenBank/DDBJ whole genome shotgun (WGS) entry which is preliminary data.</text>
</comment>
<evidence type="ECO:0000313" key="3">
    <source>
        <dbReference type="Proteomes" id="UP000245959"/>
    </source>
</evidence>
<dbReference type="GeneID" id="78295647"/>
<dbReference type="OrthoDB" id="174433at2"/>
<gene>
    <name evidence="2" type="ORF">C8D82_1177</name>
</gene>
<feature type="chain" id="PRO_5015744028" evidence="1">
    <location>
        <begin position="21"/>
        <end position="1190"/>
    </location>
</feature>
<dbReference type="Gene3D" id="2.60.120.260">
    <property type="entry name" value="Galactose-binding domain-like"/>
    <property type="match status" value="1"/>
</dbReference>
<dbReference type="RefSeq" id="WP_116884349.1">
    <property type="nucleotide sequence ID" value="NZ_CABMMC010000147.1"/>
</dbReference>
<feature type="signal peptide" evidence="1">
    <location>
        <begin position="1"/>
        <end position="20"/>
    </location>
</feature>
<keyword evidence="1" id="KW-0732">Signal</keyword>
<proteinExistence type="predicted"/>
<dbReference type="InterPro" id="IPR017853">
    <property type="entry name" value="GH"/>
</dbReference>
<keyword evidence="3" id="KW-1185">Reference proteome</keyword>
<sequence>MKYCKGLPAAMLLLAGMAAAAFTPDWSGCRLERNVKSGSVAVRGERLAGMISVKPAEAAELLKTAVEQGHLVIDTRALREKFPKAEVIFRAHGLPFEPSLRLRNMELTLEAGAEPGGVPATLYFEGNQGEAKKHYWKAKQFALSGGGETLAFEQILPEDLNELHLRFDLPGAGIYRIGKAGFAPVREAAADPAANWLTNGGAELGWFNVGVFSGKAGAMADDGRIHDGYGKVYNRAMAAAVDGEVKRSGRNSFRLETAPDADGFFCYNSVPFRTNGPVSFSVWLRADKPKTRVSLGLHLASGIAYGRDVTVGTDWKRYDLSVPQWGAKAPGVYVYGDVVNGYGAIFHQVTPRLVPQPGSTVWADDAAYHLGPARDAACPAITVEGKLNQPKGYSFAGEPVEAEFTITAPGKSEVPVRWELADFRGRRIAAAGPENVRLDAAGRWKCKYTLPLPEEFRGSYNWNFTIGDVKYNFQSGVIDRPGPQLTRLGINYDSRQNAETAIAMLKDFRFGAVRMWSDFRRLPTHGFRDVPYFHRNNFRVMMCVGMLGADVPQFLAPNDWSEWKALLKQAAAGSRGMIDSYEIFNESNIWGGRTRVADPAKHREMTPEANAEAIRAAAEVLREADPAAKVAGPASCHTDIPWTDNVLAKGAADALSIITEHPYRALPELPDYADDLVTLRKLADRRRPGLSLVASEAGERGVALPAGELIGDWERSRAAYNTRMMLIAFAHGVEEFHHFSMDQSACGTGWSMILMGNPATGDLARPAPVMFALRNAADRLEKAVPAGRVRLGSDYRCYIFDRGDRRVAALWKWNGKPVAAALPEQAVGKVAVFDFMGTRLAGGRLGLDEYPVYLETAASADELKNWIGKLDLGAVRQLEAALEVTGSDAFRIRLFNGSNRPVAGTVKVLTGGLVQGKGEAAFPAIPAEESRAVEFRTVAGIAPADRPFEVEVTPEGGSPRKFGFNLKSILVPKLAKAPMIDGNLDDWPQAAPVRLTSAQAVKLAPWTPQEDRIDAGLRFGWDDDFLYLAVEVGKAGVVENPVGPSGLWGGDSLQIAFDPLRNATKELQGYQDDDYEFAAGLWQGRPVVYMHRAAAALYDSVDKQLGVVPAVKSAIRVENGRTVYELAFPRLLVSPFRLQAGSAMRFSVLVNVNNGKGRAGWLELTPGIGQTPKLPGNFIDLILLPETKDR</sequence>
<protein>
    <submittedName>
        <fullName evidence="2">Carbohydrate binding protein with CBM9 domain</fullName>
    </submittedName>
</protein>
<evidence type="ECO:0000256" key="1">
    <source>
        <dbReference type="SAM" id="SignalP"/>
    </source>
</evidence>
<dbReference type="SUPFAM" id="SSF51445">
    <property type="entry name" value="(Trans)glycosidases"/>
    <property type="match status" value="1"/>
</dbReference>
<dbReference type="Gene3D" id="2.60.40.1190">
    <property type="match status" value="1"/>
</dbReference>